<dbReference type="FunFam" id="2.60.40.10:FF:001257">
    <property type="entry name" value="Sallimus, isoform Q"/>
    <property type="match status" value="1"/>
</dbReference>
<keyword evidence="8" id="KW-0514">Muscle protein</keyword>
<dbReference type="InterPro" id="IPR003598">
    <property type="entry name" value="Ig_sub2"/>
</dbReference>
<evidence type="ECO:0000313" key="17">
    <source>
        <dbReference type="EMBL" id="EDW50157.1"/>
    </source>
</evidence>
<gene>
    <name evidence="17" type="primary">Dsec\GM14147</name>
    <name evidence="17" type="ORF">Dsec_GM14147</name>
</gene>
<feature type="region of interest" description="Disordered" evidence="13">
    <location>
        <begin position="531"/>
        <end position="557"/>
    </location>
</feature>
<feature type="region of interest" description="Disordered" evidence="13">
    <location>
        <begin position="1535"/>
        <end position="1789"/>
    </location>
</feature>
<feature type="domain" description="Ig-like" evidence="15">
    <location>
        <begin position="4077"/>
        <end position="4167"/>
    </location>
</feature>
<keyword evidence="5" id="KW-0963">Cytoplasm</keyword>
<dbReference type="InterPro" id="IPR050964">
    <property type="entry name" value="Striated_Muscle_Regulatory"/>
</dbReference>
<feature type="compositionally biased region" description="Basic and acidic residues" evidence="13">
    <location>
        <begin position="1167"/>
        <end position="1181"/>
    </location>
</feature>
<comment type="subcellular location">
    <subcellularLocation>
        <location evidence="2">Cytoplasm</location>
    </subcellularLocation>
    <subcellularLocation>
        <location evidence="1">Nucleus</location>
    </subcellularLocation>
</comment>
<evidence type="ECO:0000259" key="15">
    <source>
        <dbReference type="PROSITE" id="PS50835"/>
    </source>
</evidence>
<protein>
    <recommendedName>
        <fullName evidence="11">Titin</fullName>
    </recommendedName>
</protein>
<feature type="region of interest" description="Disordered" evidence="13">
    <location>
        <begin position="4255"/>
        <end position="4285"/>
    </location>
</feature>
<feature type="compositionally biased region" description="Basic residues" evidence="13">
    <location>
        <begin position="349"/>
        <end position="359"/>
    </location>
</feature>
<feature type="domain" description="Fibronectin type-III" evidence="16">
    <location>
        <begin position="3888"/>
        <end position="3981"/>
    </location>
</feature>
<feature type="region of interest" description="Disordered" evidence="13">
    <location>
        <begin position="2267"/>
        <end position="2286"/>
    </location>
</feature>
<feature type="domain" description="Fibronectin type-III" evidence="16">
    <location>
        <begin position="4274"/>
        <end position="4375"/>
    </location>
</feature>
<feature type="compositionally biased region" description="Low complexity" evidence="13">
    <location>
        <begin position="1231"/>
        <end position="1257"/>
    </location>
</feature>
<dbReference type="GO" id="GO:0009888">
    <property type="term" value="P:tissue development"/>
    <property type="evidence" value="ECO:0007669"/>
    <property type="project" value="UniProtKB-ARBA"/>
</dbReference>
<feature type="compositionally biased region" description="Basic and acidic residues" evidence="13">
    <location>
        <begin position="1262"/>
        <end position="1276"/>
    </location>
</feature>
<dbReference type="EMBL" id="CH480817">
    <property type="protein sequence ID" value="EDW50157.1"/>
    <property type="molecule type" value="Genomic_DNA"/>
</dbReference>
<dbReference type="CDD" id="cd00096">
    <property type="entry name" value="Ig"/>
    <property type="match status" value="2"/>
</dbReference>
<feature type="compositionally biased region" description="Basic residues" evidence="13">
    <location>
        <begin position="60"/>
        <end position="72"/>
    </location>
</feature>
<evidence type="ECO:0000256" key="9">
    <source>
        <dbReference type="ARBA" id="ARBA00023242"/>
    </source>
</evidence>
<dbReference type="InterPro" id="IPR013098">
    <property type="entry name" value="Ig_I-set"/>
</dbReference>
<feature type="region of interest" description="Disordered" evidence="13">
    <location>
        <begin position="130"/>
        <end position="161"/>
    </location>
</feature>
<dbReference type="GO" id="GO:0030154">
    <property type="term" value="P:cell differentiation"/>
    <property type="evidence" value="ECO:0007669"/>
    <property type="project" value="UniProtKB-ARBA"/>
</dbReference>
<evidence type="ECO:0000256" key="13">
    <source>
        <dbReference type="SAM" id="MobiDB-lite"/>
    </source>
</evidence>
<comment type="similarity">
    <text evidence="3">Belongs to the protein kinase superfamily. CAMK Ser/Thr protein kinase family.</text>
</comment>
<dbReference type="GO" id="GO:0007517">
    <property type="term" value="P:muscle organ development"/>
    <property type="evidence" value="ECO:0007669"/>
    <property type="project" value="UniProtKB-ARBA"/>
</dbReference>
<dbReference type="SMART" id="SM00408">
    <property type="entry name" value="IGc2"/>
    <property type="match status" value="10"/>
</dbReference>
<dbReference type="FunFam" id="2.60.40.10:FF:001153">
    <property type="entry name" value="Sallimus, isoform P"/>
    <property type="match status" value="1"/>
</dbReference>
<feature type="compositionally biased region" description="Acidic residues" evidence="13">
    <location>
        <begin position="1961"/>
        <end position="1972"/>
    </location>
</feature>
<dbReference type="FunFam" id="2.60.40.10:FF:000056">
    <property type="entry name" value="twitchin isoform X4"/>
    <property type="match status" value="2"/>
</dbReference>
<dbReference type="InterPro" id="IPR003599">
    <property type="entry name" value="Ig_sub"/>
</dbReference>
<feature type="compositionally biased region" description="Basic and acidic residues" evidence="13">
    <location>
        <begin position="1851"/>
        <end position="1869"/>
    </location>
</feature>
<keyword evidence="6" id="KW-0677">Repeat</keyword>
<feature type="domain" description="Ig-like" evidence="15">
    <location>
        <begin position="3448"/>
        <end position="3515"/>
    </location>
</feature>
<feature type="compositionally biased region" description="Basic residues" evidence="13">
    <location>
        <begin position="833"/>
        <end position="842"/>
    </location>
</feature>
<accession>B4HW42</accession>
<dbReference type="FunFam" id="2.60.40.10:FF:000050">
    <property type="entry name" value="Titin isoform B"/>
    <property type="match status" value="2"/>
</dbReference>
<feature type="region of interest" description="Disordered" evidence="13">
    <location>
        <begin position="1335"/>
        <end position="1374"/>
    </location>
</feature>
<evidence type="ECO:0000256" key="2">
    <source>
        <dbReference type="ARBA" id="ARBA00004496"/>
    </source>
</evidence>
<feature type="compositionally biased region" description="Basic and acidic residues" evidence="13">
    <location>
        <begin position="1895"/>
        <end position="1906"/>
    </location>
</feature>
<feature type="compositionally biased region" description="Basic and acidic residues" evidence="13">
    <location>
        <begin position="2147"/>
        <end position="2157"/>
    </location>
</feature>
<dbReference type="GO" id="GO:0005634">
    <property type="term" value="C:nucleus"/>
    <property type="evidence" value="ECO:0007669"/>
    <property type="project" value="UniProtKB-SubCell"/>
</dbReference>
<feature type="region of interest" description="Disordered" evidence="13">
    <location>
        <begin position="2670"/>
        <end position="2696"/>
    </location>
</feature>
<feature type="compositionally biased region" description="Polar residues" evidence="13">
    <location>
        <begin position="844"/>
        <end position="865"/>
    </location>
</feature>
<feature type="region of interest" description="Disordered" evidence="13">
    <location>
        <begin position="1167"/>
        <end position="1299"/>
    </location>
</feature>
<keyword evidence="7" id="KW-1015">Disulfide bond</keyword>
<sequence>MVPEGSPDASDDQPVIVLQKVKKKKPVKDDLDKYIQQLIEQEITKTPLEEYEPTEMESKKKPKKKVKSHHKKTIEVIDGLPVTIHEFNVEDIVPEPEDMEKPKTLLDEIKEIPQLPDDSSEYLVNISDEFGEADKPMKQPTEDQPIKKEKPLKKKKDIENPVPLEAYDHTVEVVAEPTLDGTLKEVTVKKRKVSRRKGSKDHIFEITETTSEDQPTAEVTVVELSSDEILDSEEKPKYERKIVKKPKQLKKNDVEEYIINIIEEFIQPIPVGLVEGEVEKVQKEKTKKPKKSPTTYIATEQEDNNSNYDALVKEDLDQPIECALEKPSNPLEYTISVEEESVGEEQKQPKPKKISKPKSIKQPSVDKSPDYLVRVLSSESIIGEPIPEDNAVTEAAEDKPSEEPIFQVEELETEAVEKEVTDDKGETTKQSVIKRKIKKQVGPKEEIIEIVEIKTGDTPEYEVIVTTEEVQEKTKEAPEEKKAKTVRKAKKIPKDDLQDYIQKLIEQDIPKTELEKYEKIDLDEPIKIKRKPIKKVKPSKEQPKEETEEPMEDKPVVKISELEVSEVGSDEPKLTVAVKEFIPEKPEEKPFEIVVLEETVESYQEPDEEGKVKEKVVRTKKIKQNRGSVEVVHDIVEEIDTDTNESVITVTTTVPTETPDQDQPSVKQKRTKKIKKDEVEDFVKRVIEEEAPQTEEPVDLVVIEDVVPKPSSEKRKKKPIKDKHTSVEEETPHEDEVLLIESVPEDSPVSDDLITVVESVPIEEEPEKIVNQIEDTKKPEKKKKPISSAKILAEKVLEDTVEKPLEALQEDSELENPDVQEFCVSIKEEEKKHTHPEKKKSSKITAEQPNQPSTEQYEISVTQQELKPEEEKPFTVQVIQSETNVEETKDDTGKVHKQVTTKRMLRRPAGEGEIEIIEVVRDDQPEAEITIVEYEPEPLNQDEKPKEPKKKTRKVKKDDIHDYIQKLIDLETPKSELEKYEKIEFEPIVKDKPVDSPIDVLDESPKEVPKKDKKSRPTKVPNEETSVQNQYAKVKVVEEEAPEQPEIPVQILEVKPVEVDVKEVITEDGKPVHEKTTKRVLKKMGPEEQTTFKITTIESEDNDSVTVIVDEEPEIASPQSIKEHLEQPEEKLAPKPKKTVRKVKKDDLHEYVKKLIEEEIPKVDLEKYEKVEMPEKPDKLAVSDSIPEESKPQKTQPISVLPDTPKPKKTKTPKTPKTEDTDQQVPDEPTETTVDTTDIPELTPTQTPQPEDTATAQITPSAKEDTSTQDDTKDTIQKTVKHKKTKPDTQKSVETSELPEVHKDYQISIIHEELVEEDQPEKILEVRVIDEVAEAEESQPIVEEVVEEEPQPATEETVEDVTKPKSKKKKVVKKKTDDHDELIKKMLEQEIEKTELEKYEKIEFDVPKKLKPEFTALEPIKIERKEQKPTKVTILDATDVPKTVKLKPSKRKEKPAEELTVQLPKFRLKARMVLVEYPPAPLIPKTTDIGAIKDNGELSRNIEEAEEVLKFKPHKTKKIKKIKDDLEKVELEKYEKYISSEEEPEEKTPYKKPEKAPKPEEKPEDVKLKLGKGKKKPKEEEAPENVTLKNIPQKPQEVEEEVELKHKPKEVDMVEEQTMKPKEVEFVVPPFEPSEFDRPEYVPDELEQIEHPEMPEKVKKPSKTKYKPKDKSKPEPETIVSEIVAGVPKEEEAIPEQDVKFRKPERDAPEETDSEIKLRPIPQASKDEKPDEQALVKPKAEEPIPQEIEDKAIDDEKKAKKSKPKKVQPKEEEITKEEPQEFDVSVKEEEALVDKPVEIEKPKDVKVKEKKPKEAPVSEVVVLEEEPKPEEVPEEIPVEYKITTTVLEPEDAPKEHQVKVIDFDERQETTEEVIEEKVVTRKKKLKPQQPEEFEVTLKEPKEEQIHPDVVSAEISLPIEELERKPEQYEVELKITQTTPEEPNDVEIAVKEKVKTKPVKAEEEEQPVEETIVEVEKQEEKKKSKKPKSYEFKISETQSFEETPIEVAEEAPEEKPKVVEKKVAEKFDSYEFTLKETDEEKVITVDDQPEDEAPVEVVFKKKPKEPEAVEAEFVMTEPKIVEETTVETAIKQKKTKKPKKNEEEAQLAIKVVESEAPVAEEVFNEAPESVIVEEEVIAEEKPKEFRIRVSETERKPEEPSVEQFTVKKRKPSVTFADEPATEIVIKESKPAEVVTEDAHIKTKKPKKKVTEVEAEELKIKITEEVPQEIPIVDEVSEEEVITETEKTAPVVEEKTYKIGIKETEPEKPAEVIVEEEPVVTEPIEEAPKPEVFEEHKVRVIEETPRELVEEVIEEEVKVIRRKKPKPEIKEEPEAEVTVSTPKPVEEVEAMASIAVIPEQPTEEDVADLKITIIEEETPPQELVQEIEEIEIVEEPKAPEEQPTDFTFVTEDSEKKPTVEELPEEQVTIQKKKKKAPVPEVVEEPEAEFVVKPKTPVQEVTEEAKITKKTKKPVKDEEAAAELKVTITEEIPTEPEVQEIIEEIEEIAEEKPAEYLIEVKESQPEAVEEKEVSLPKKKLKAPIVEEPEAEVTLKPKTKAEEVQEEAKIVKKKPKKTVEVAVADELTVKVEEEVVPEPIVEEEVIEEIQIKKKPKEPEPEDSVDTAVVKLKKSEPVDADDVVADVTLKPKAKKEVTEEEFSVDVKLPKEKKITEETSDQTVQLKKKKKTQKPVEEAADELKLQQTVVEERPVEIEEEEIVEEAIVVRKKPKKPFEPTVEDLEETEFSLTFKKPHTINEGVEEAATVLKKRPVKPTTLDEAAAELSIKRQEEEYEEGEDIEEFVVSQQRKPKPLQITEEDEQAYTVKKLKRRKQVDIPEYADVENVTFRARSTKTKEDVDQEFNIALDSYAEEEISMSGKVKLKKPIKKTFSEAADEAKIKIIQDFDDGEEPIIEEIREDEDTIDEVEEPEEYFVEELPPDEVDFKLKPKKQPKPAYSIQDEEEEQFLIGIRHPKRDSVTYDEDSLTFKKKRKVVQQLFNEDGASLNITREMNVEGSEWWYVKKSTTEEEGWVPAQYLMEPEEYAQYVQNKLHEKIDKLPVFERPGPEDKPIAPRFIEKLQPIHTPDGYTVQFECKVEGNPRPQIAWFRETAIIKPSQDFQMFYDDDNVATLIIREVFPEDAGQFTVVAKNAAGFTSSTTELIVESPLSDHGSDATALSRRSMSRESSLADILEGIPPTFSKKPKAQYVDENTNVILECRLVAVPEPDIVWTFNGEDIDDEEIKNVRIVTESDMHMYCSVVHISKVKKSQEGTYEVIATNREGEARLPITLKVRTTDKEAPQILEPLRNMVIREGESVVLSTQIVGNPPLQSLLASNAEPPLFVERFEEQNVPQKGEIRLPAKVSGNPVPEVQWLFNNTPLFPSERIQQVYDGENIELIIKDANPETDSGDYKCIASNPIGKTSHGARVIVEVDEVTFTKKLKKTITIEEVQSLTLECETSHVVTTKWFFNGKELSGMDHRVVVEDGKTHKLVIRNTNLRDSGTYTCKVKKQETQSTVEVLQRKPDFIKVLEDYEVTEKDTAILDVELTTEATEVTWYKDGEKITQENKNVEFIKDGKARRLVIRDATIHDEGQYTCKIEGQECSCELVVIELPPEIVEPLNDVAVTKGENAVFEVELSKGDALVKWFKNGKEIVFNERIQLAIDGKKQSLRIVKAKPEDVGEYSVQVGEQTSKAKLTIEEPLVDFVIRLPDITLATKTTDAEFTVQLSQPDVEVTWCKKGKPIKPNQKHEVFVERTVRRLVIHDASDEDAGEISCVAENVTSSTKLCVEELKLPPVITSDKDQTIKVKENDDVTFSVKYTGVPTPEACWTTRKVVVPKSKRTIPTIDEQSATLTIKKVVDDDEGEYTVKLVNPVGEAEASLHLVIMRKPTAPGTPQPLEIMHDSITLYWKAPEDDGKSEIIEYILEYHDVKEEKWTEIRKIKDTTYTISKLKIDTEYVFRSIAVNEVGPSPPSPLSPPIRLVPKVETKAPSVQEPLQDVVSELDKEVTLSCVFGGIPEPKVTWKKNGQVFESSSIRYENRVAKYTIEKTTIETEATYTCVATNEKGSAETSCRLKLQQKPVLEVEDKYLTQKLRTGSTLTIPATVRGYPQPTVTWHKETIEQKTTKSVTIETTETTSTYTVKKVTREQSGKYKVTASNESGTTYVECTVQVIDKPSRPQSLEIKDIKKDSIVLEWTPPVDDGGLDIEKYTLEKCDVQNNVWMKVSDFNKDIKSYAVQKLSMNAQYMFRVVAANPIGESEPTESDPVTITKKFEKPSPPRGPTTVSGMNDTSFNLAWEPSETDGGSKIIEYIVEIREETETTYRSVGVTLGTVTNIHVKKVVRNKGYFFRIYAKNEVGTSEAFETTEKIVMGRKITPPSPPQNLRAPDVTSRSVTLDWEVPARNGGSEITGYCVEKRSSTSTNWTKVITLDAHQLHYTIDNLKEKCEYWFRVSAENEVGLGAPAVTESISLKTHATVPSPPTGPLEARVLAANAHIFEWGLPESDGGAPLLGYHIAIRDMKKTMWIEVGRVPAGVQKFQIRDLQENHEYMIRIFAKNEIGLSEPLESEEPYKAMTAGHESLPDEPRTEMSSCNTSSWLRDHHMDADIHSYARGRLLQRDEYFFRLWAELPKSKKKKSSK</sequence>
<keyword evidence="10" id="KW-0393">Immunoglobulin domain</keyword>
<feature type="region of interest" description="Disordered" evidence="13">
    <location>
        <begin position="824"/>
        <end position="901"/>
    </location>
</feature>
<dbReference type="FunFam" id="2.60.40.10:FF:000031">
    <property type="entry name" value="Myosin-binding protein C, slow type"/>
    <property type="match status" value="1"/>
</dbReference>
<evidence type="ECO:0000259" key="16">
    <source>
        <dbReference type="PROSITE" id="PS50853"/>
    </source>
</evidence>
<feature type="domain" description="Ig-like" evidence="15">
    <location>
        <begin position="3521"/>
        <end position="3605"/>
    </location>
</feature>
<evidence type="ECO:0000259" key="14">
    <source>
        <dbReference type="PROSITE" id="PS50002"/>
    </source>
</evidence>
<feature type="domain" description="Ig-like" evidence="15">
    <location>
        <begin position="3611"/>
        <end position="3694"/>
    </location>
</feature>
<feature type="domain" description="Ig-like" evidence="15">
    <location>
        <begin position="3987"/>
        <end position="4072"/>
    </location>
</feature>
<dbReference type="SMART" id="SM00409">
    <property type="entry name" value="IG"/>
    <property type="match status" value="10"/>
</dbReference>
<dbReference type="FunFam" id="2.60.40.10:FF:001353">
    <property type="entry name" value="Sallimus, isoform P"/>
    <property type="match status" value="1"/>
</dbReference>
<feature type="region of interest" description="Disordered" evidence="13">
    <location>
        <begin position="653"/>
        <end position="672"/>
    </location>
</feature>
<evidence type="ECO:0000256" key="8">
    <source>
        <dbReference type="ARBA" id="ARBA00023179"/>
    </source>
</evidence>
<dbReference type="PROSITE" id="PS50853">
    <property type="entry name" value="FN3"/>
    <property type="match status" value="5"/>
</dbReference>
<evidence type="ECO:0000256" key="1">
    <source>
        <dbReference type="ARBA" id="ARBA00004123"/>
    </source>
</evidence>
<feature type="compositionally biased region" description="Basic and acidic residues" evidence="13">
    <location>
        <begin position="1688"/>
        <end position="1718"/>
    </location>
</feature>
<dbReference type="FunFam" id="2.60.40.10:FF:000147">
    <property type="entry name" value="Myosin light chain kinase"/>
    <property type="match status" value="1"/>
</dbReference>
<feature type="region of interest" description="Disordered" evidence="13">
    <location>
        <begin position="1113"/>
        <end position="1144"/>
    </location>
</feature>
<dbReference type="Proteomes" id="UP000001292">
    <property type="component" value="Unassembled WGS sequence"/>
</dbReference>
<reference evidence="17 18" key="1">
    <citation type="journal article" date="2007" name="Nature">
        <title>Evolution of genes and genomes on the Drosophila phylogeny.</title>
        <authorList>
            <consortium name="Drosophila 12 Genomes Consortium"/>
            <person name="Clark A.G."/>
            <person name="Eisen M.B."/>
            <person name="Smith D.R."/>
            <person name="Bergman C.M."/>
            <person name="Oliver B."/>
            <person name="Markow T.A."/>
            <person name="Kaufman T.C."/>
            <person name="Kellis M."/>
            <person name="Gelbart W."/>
            <person name="Iyer V.N."/>
            <person name="Pollard D.A."/>
            <person name="Sackton T.B."/>
            <person name="Larracuente A.M."/>
            <person name="Singh N.D."/>
            <person name="Abad J.P."/>
            <person name="Abt D.N."/>
            <person name="Adryan B."/>
            <person name="Aguade M."/>
            <person name="Akashi H."/>
            <person name="Anderson W.W."/>
            <person name="Aquadro C.F."/>
            <person name="Ardell D.H."/>
            <person name="Arguello R."/>
            <person name="Artieri C.G."/>
            <person name="Barbash D.A."/>
            <person name="Barker D."/>
            <person name="Barsanti P."/>
            <person name="Batterham P."/>
            <person name="Batzoglou S."/>
            <person name="Begun D."/>
            <person name="Bhutkar A."/>
            <person name="Blanco E."/>
            <person name="Bosak S.A."/>
            <person name="Bradley R.K."/>
            <person name="Brand A.D."/>
            <person name="Brent M.R."/>
            <person name="Brooks A.N."/>
            <person name="Brown R.H."/>
            <person name="Butlin R.K."/>
            <person name="Caggese C."/>
            <person name="Calvi B.R."/>
            <person name="Bernardo de Carvalho A."/>
            <person name="Caspi A."/>
            <person name="Castrezana S."/>
            <person name="Celniker S.E."/>
            <person name="Chang J.L."/>
            <person name="Chapple C."/>
            <person name="Chatterji S."/>
            <person name="Chinwalla A."/>
            <person name="Civetta A."/>
            <person name="Clifton S.W."/>
            <person name="Comeron J.M."/>
            <person name="Costello J.C."/>
            <person name="Coyne J.A."/>
            <person name="Daub J."/>
            <person name="David R.G."/>
            <person name="Delcher A.L."/>
            <person name="Delehaunty K."/>
            <person name="Do C.B."/>
            <person name="Ebling H."/>
            <person name="Edwards K."/>
            <person name="Eickbush T."/>
            <person name="Evans J.D."/>
            <person name="Filipski A."/>
            <person name="Findeiss S."/>
            <person name="Freyhult E."/>
            <person name="Fulton L."/>
            <person name="Fulton R."/>
            <person name="Garcia A.C."/>
            <person name="Gardiner A."/>
            <person name="Garfield D.A."/>
            <person name="Garvin B.E."/>
            <person name="Gibson G."/>
            <person name="Gilbert D."/>
            <person name="Gnerre S."/>
            <person name="Godfrey J."/>
            <person name="Good R."/>
            <person name="Gotea V."/>
            <person name="Gravely B."/>
            <person name="Greenberg A.J."/>
            <person name="Griffiths-Jones S."/>
            <person name="Gross S."/>
            <person name="Guigo R."/>
            <person name="Gustafson E.A."/>
            <person name="Haerty W."/>
            <person name="Hahn M.W."/>
            <person name="Halligan D.L."/>
            <person name="Halpern A.L."/>
            <person name="Halter G.M."/>
            <person name="Han M.V."/>
            <person name="Heger A."/>
            <person name="Hillier L."/>
            <person name="Hinrichs A.S."/>
            <person name="Holmes I."/>
            <person name="Hoskins R.A."/>
            <person name="Hubisz M.J."/>
            <person name="Hultmark D."/>
            <person name="Huntley M.A."/>
            <person name="Jaffe D.B."/>
            <person name="Jagadeeshan S."/>
            <person name="Jeck W.R."/>
            <person name="Johnson J."/>
            <person name="Jones C.D."/>
            <person name="Jordan W.C."/>
            <person name="Karpen G.H."/>
            <person name="Kataoka E."/>
            <person name="Keightley P.D."/>
            <person name="Kheradpour P."/>
            <person name="Kirkness E.F."/>
            <person name="Koerich L.B."/>
            <person name="Kristiansen K."/>
            <person name="Kudrna D."/>
            <person name="Kulathinal R.J."/>
            <person name="Kumar S."/>
            <person name="Kwok R."/>
            <person name="Lander E."/>
            <person name="Langley C.H."/>
            <person name="Lapoint R."/>
            <person name="Lazzaro B.P."/>
            <person name="Lee S.J."/>
            <person name="Levesque L."/>
            <person name="Li R."/>
            <person name="Lin C.F."/>
            <person name="Lin M.F."/>
            <person name="Lindblad-Toh K."/>
            <person name="Llopart A."/>
            <person name="Long M."/>
            <person name="Low L."/>
            <person name="Lozovsky E."/>
            <person name="Lu J."/>
            <person name="Luo M."/>
            <person name="Machado C.A."/>
            <person name="Makalowski W."/>
            <person name="Marzo M."/>
            <person name="Matsuda M."/>
            <person name="Matzkin L."/>
            <person name="McAllister B."/>
            <person name="McBride C.S."/>
            <person name="McKernan B."/>
            <person name="McKernan K."/>
            <person name="Mendez-Lago M."/>
            <person name="Minx P."/>
            <person name="Mollenhauer M.U."/>
            <person name="Montooth K."/>
            <person name="Mount S.M."/>
            <person name="Mu X."/>
            <person name="Myers E."/>
            <person name="Negre B."/>
            <person name="Newfeld S."/>
            <person name="Nielsen R."/>
            <person name="Noor M.A."/>
            <person name="O'Grady P."/>
            <person name="Pachter L."/>
            <person name="Papaceit M."/>
            <person name="Parisi M.J."/>
            <person name="Parisi M."/>
            <person name="Parts L."/>
            <person name="Pedersen J.S."/>
            <person name="Pesole G."/>
            <person name="Phillippy A.M."/>
            <person name="Ponting C.P."/>
            <person name="Pop M."/>
            <person name="Porcelli D."/>
            <person name="Powell J.R."/>
            <person name="Prohaska S."/>
            <person name="Pruitt K."/>
            <person name="Puig M."/>
            <person name="Quesneville H."/>
            <person name="Ram K.R."/>
            <person name="Rand D."/>
            <person name="Rasmussen M.D."/>
            <person name="Reed L.K."/>
            <person name="Reenan R."/>
            <person name="Reily A."/>
            <person name="Remington K.A."/>
            <person name="Rieger T.T."/>
            <person name="Ritchie M.G."/>
            <person name="Robin C."/>
            <person name="Rogers Y.H."/>
            <person name="Rohde C."/>
            <person name="Rozas J."/>
            <person name="Rubenfield M.J."/>
            <person name="Ruiz A."/>
            <person name="Russo S."/>
            <person name="Salzberg S.L."/>
            <person name="Sanchez-Gracia A."/>
            <person name="Saranga D.J."/>
            <person name="Sato H."/>
            <person name="Schaeffer S.W."/>
            <person name="Schatz M.C."/>
            <person name="Schlenke T."/>
            <person name="Schwartz R."/>
            <person name="Segarra C."/>
            <person name="Singh R.S."/>
            <person name="Sirot L."/>
            <person name="Sirota M."/>
            <person name="Sisneros N.B."/>
            <person name="Smith C.D."/>
            <person name="Smith T.F."/>
            <person name="Spieth J."/>
            <person name="Stage D.E."/>
            <person name="Stark A."/>
            <person name="Stephan W."/>
            <person name="Strausberg R.L."/>
            <person name="Strempel S."/>
            <person name="Sturgill D."/>
            <person name="Sutton G."/>
            <person name="Sutton G.G."/>
            <person name="Tao W."/>
            <person name="Teichmann S."/>
            <person name="Tobari Y.N."/>
            <person name="Tomimura Y."/>
            <person name="Tsolas J.M."/>
            <person name="Valente V.L."/>
            <person name="Venter E."/>
            <person name="Venter J.C."/>
            <person name="Vicario S."/>
            <person name="Vieira F.G."/>
            <person name="Vilella A.J."/>
            <person name="Villasante A."/>
            <person name="Walenz B."/>
            <person name="Wang J."/>
            <person name="Wasserman M."/>
            <person name="Watts T."/>
            <person name="Wilson D."/>
            <person name="Wilson R.K."/>
            <person name="Wing R.A."/>
            <person name="Wolfner M.F."/>
            <person name="Wong A."/>
            <person name="Wong G.K."/>
            <person name="Wu C.I."/>
            <person name="Wu G."/>
            <person name="Yamamoto D."/>
            <person name="Yang H.P."/>
            <person name="Yang S.P."/>
            <person name="Yorke J.A."/>
            <person name="Yoshida K."/>
            <person name="Zdobnov E."/>
            <person name="Zhang P."/>
            <person name="Zhang Y."/>
            <person name="Zimin A.V."/>
            <person name="Baldwin J."/>
            <person name="Abdouelleil A."/>
            <person name="Abdulkadir J."/>
            <person name="Abebe A."/>
            <person name="Abera B."/>
            <person name="Abreu J."/>
            <person name="Acer S.C."/>
            <person name="Aftuck L."/>
            <person name="Alexander A."/>
            <person name="An P."/>
            <person name="Anderson E."/>
            <person name="Anderson S."/>
            <person name="Arachi H."/>
            <person name="Azer M."/>
            <person name="Bachantsang P."/>
            <person name="Barry A."/>
            <person name="Bayul T."/>
            <person name="Berlin A."/>
            <person name="Bessette D."/>
            <person name="Bloom T."/>
            <person name="Blye J."/>
            <person name="Boguslavskiy L."/>
            <person name="Bonnet C."/>
            <person name="Boukhgalter B."/>
            <person name="Bourzgui I."/>
            <person name="Brown A."/>
            <person name="Cahill P."/>
            <person name="Channer S."/>
            <person name="Cheshatsang Y."/>
            <person name="Chuda L."/>
            <person name="Citroen M."/>
            <person name="Collymore A."/>
            <person name="Cooke P."/>
            <person name="Costello M."/>
            <person name="D'Aco K."/>
            <person name="Daza R."/>
            <person name="De Haan G."/>
            <person name="DeGray S."/>
            <person name="DeMaso C."/>
            <person name="Dhargay N."/>
            <person name="Dooley K."/>
            <person name="Dooley E."/>
            <person name="Doricent M."/>
            <person name="Dorje P."/>
            <person name="Dorjee K."/>
            <person name="Dupes A."/>
            <person name="Elong R."/>
            <person name="Falk J."/>
            <person name="Farina A."/>
            <person name="Faro S."/>
            <person name="Ferguson D."/>
            <person name="Fisher S."/>
            <person name="Foley C.D."/>
            <person name="Franke A."/>
            <person name="Friedrich D."/>
            <person name="Gadbois L."/>
            <person name="Gearin G."/>
            <person name="Gearin C.R."/>
            <person name="Giannoukos G."/>
            <person name="Goode T."/>
            <person name="Graham J."/>
            <person name="Grandbois E."/>
            <person name="Grewal S."/>
            <person name="Gyaltsen K."/>
            <person name="Hafez N."/>
            <person name="Hagos B."/>
            <person name="Hall J."/>
            <person name="Henson C."/>
            <person name="Hollinger A."/>
            <person name="Honan T."/>
            <person name="Huard M.D."/>
            <person name="Hughes L."/>
            <person name="Hurhula B."/>
            <person name="Husby M.E."/>
            <person name="Kamat A."/>
            <person name="Kanga B."/>
            <person name="Kashin S."/>
            <person name="Khazanovich D."/>
            <person name="Kisner P."/>
            <person name="Lance K."/>
            <person name="Lara M."/>
            <person name="Lee W."/>
            <person name="Lennon N."/>
            <person name="Letendre F."/>
            <person name="LeVine R."/>
            <person name="Lipovsky A."/>
            <person name="Liu X."/>
            <person name="Liu J."/>
            <person name="Liu S."/>
            <person name="Lokyitsang T."/>
            <person name="Lokyitsang Y."/>
            <person name="Lubonja R."/>
            <person name="Lui A."/>
            <person name="MacDonald P."/>
            <person name="Magnisalis V."/>
            <person name="Maru K."/>
            <person name="Matthews C."/>
            <person name="McCusker W."/>
            <person name="McDonough S."/>
            <person name="Mehta T."/>
            <person name="Meldrim J."/>
            <person name="Meneus L."/>
            <person name="Mihai O."/>
            <person name="Mihalev A."/>
            <person name="Mihova T."/>
            <person name="Mittelman R."/>
            <person name="Mlenga V."/>
            <person name="Montmayeur A."/>
            <person name="Mulrain L."/>
            <person name="Navidi A."/>
            <person name="Naylor J."/>
            <person name="Negash T."/>
            <person name="Nguyen T."/>
            <person name="Nguyen N."/>
            <person name="Nicol R."/>
            <person name="Norbu C."/>
            <person name="Norbu N."/>
            <person name="Novod N."/>
            <person name="O'Neill B."/>
            <person name="Osman S."/>
            <person name="Markiewicz E."/>
            <person name="Oyono O.L."/>
            <person name="Patti C."/>
            <person name="Phunkhang P."/>
            <person name="Pierre F."/>
            <person name="Priest M."/>
            <person name="Raghuraman S."/>
            <person name="Rege F."/>
            <person name="Reyes R."/>
            <person name="Rise C."/>
            <person name="Rogov P."/>
            <person name="Ross K."/>
            <person name="Ryan E."/>
            <person name="Settipalli S."/>
            <person name="Shea T."/>
            <person name="Sherpa N."/>
            <person name="Shi L."/>
            <person name="Shih D."/>
            <person name="Sparrow T."/>
            <person name="Spaulding J."/>
            <person name="Stalker J."/>
            <person name="Stange-Thomann N."/>
            <person name="Stavropoulos S."/>
            <person name="Stone C."/>
            <person name="Strader C."/>
            <person name="Tesfaye S."/>
            <person name="Thomson T."/>
            <person name="Thoulutsang Y."/>
            <person name="Thoulutsang D."/>
            <person name="Topham K."/>
            <person name="Topping I."/>
            <person name="Tsamla T."/>
            <person name="Vassiliev H."/>
            <person name="Vo A."/>
            <person name="Wangchuk T."/>
            <person name="Wangdi T."/>
            <person name="Weiand M."/>
            <person name="Wilkinson J."/>
            <person name="Wilson A."/>
            <person name="Yadav S."/>
            <person name="Young G."/>
            <person name="Yu Q."/>
            <person name="Zembek L."/>
            <person name="Zhong D."/>
            <person name="Zimmer A."/>
            <person name="Zwirko Z."/>
            <person name="Jaffe D.B."/>
            <person name="Alvarez P."/>
            <person name="Brockman W."/>
            <person name="Butler J."/>
            <person name="Chin C."/>
            <person name="Gnerre S."/>
            <person name="Grabherr M."/>
            <person name="Kleber M."/>
            <person name="Mauceli E."/>
            <person name="MacCallum I."/>
        </authorList>
    </citation>
    <scope>NUCLEOTIDE SEQUENCE [LARGE SCALE GENOMIC DNA]</scope>
    <source>
        <strain evidence="18">Rob3c / Tucson 14021-0248.25</strain>
    </source>
</reference>
<feature type="domain" description="Ig-like" evidence="15">
    <location>
        <begin position="3297"/>
        <end position="3430"/>
    </location>
</feature>
<dbReference type="CDD" id="cd00063">
    <property type="entry name" value="FN3"/>
    <property type="match status" value="5"/>
</dbReference>
<dbReference type="GO" id="GO:0050793">
    <property type="term" value="P:regulation of developmental process"/>
    <property type="evidence" value="ECO:0007669"/>
    <property type="project" value="UniProtKB-ARBA"/>
</dbReference>
<dbReference type="PROSITE" id="PS50835">
    <property type="entry name" value="IG_LIKE"/>
    <property type="match status" value="10"/>
</dbReference>
<dbReference type="GO" id="GO:0051239">
    <property type="term" value="P:regulation of multicellular organismal process"/>
    <property type="evidence" value="ECO:0007669"/>
    <property type="project" value="UniProtKB-ARBA"/>
</dbReference>
<feature type="region of interest" description="Disordered" evidence="13">
    <location>
        <begin position="2147"/>
        <end position="2166"/>
    </location>
</feature>
<feature type="region of interest" description="Disordered" evidence="13">
    <location>
        <begin position="706"/>
        <end position="735"/>
    </location>
</feature>
<evidence type="ECO:0000256" key="12">
    <source>
        <dbReference type="PROSITE-ProRule" id="PRU00192"/>
    </source>
</evidence>
<feature type="domain" description="Ig-like" evidence="15">
    <location>
        <begin position="3698"/>
        <end position="3784"/>
    </location>
</feature>
<feature type="region of interest" description="Disordered" evidence="13">
    <location>
        <begin position="1848"/>
        <end position="1869"/>
    </location>
</feature>
<feature type="compositionally biased region" description="Basic and acidic residues" evidence="13">
    <location>
        <begin position="1725"/>
        <end position="1758"/>
    </location>
</feature>
<feature type="region of interest" description="Disordered" evidence="13">
    <location>
        <begin position="2409"/>
        <end position="2436"/>
    </location>
</feature>
<feature type="domain" description="Fibronectin type-III" evidence="16">
    <location>
        <begin position="4476"/>
        <end position="4572"/>
    </location>
</feature>
<feature type="compositionally biased region" description="Basic and acidic residues" evidence="13">
    <location>
        <begin position="132"/>
        <end position="149"/>
    </location>
</feature>
<evidence type="ECO:0000256" key="11">
    <source>
        <dbReference type="ARBA" id="ARBA00073138"/>
    </source>
</evidence>
<dbReference type="STRING" id="7238.B4HW42"/>
<evidence type="ECO:0000313" key="18">
    <source>
        <dbReference type="Proteomes" id="UP000001292"/>
    </source>
</evidence>
<keyword evidence="4 12" id="KW-0728">SH3 domain</keyword>
<dbReference type="Gene3D" id="2.60.40.10">
    <property type="entry name" value="Immunoglobulins"/>
    <property type="match status" value="15"/>
</dbReference>
<evidence type="ECO:0000256" key="10">
    <source>
        <dbReference type="ARBA" id="ARBA00023319"/>
    </source>
</evidence>
<dbReference type="SMART" id="SM00060">
    <property type="entry name" value="FN3"/>
    <property type="match status" value="5"/>
</dbReference>
<feature type="compositionally biased region" description="Polar residues" evidence="13">
    <location>
        <begin position="292"/>
        <end position="308"/>
    </location>
</feature>
<dbReference type="FunFam" id="2.60.40.10:FF:001138">
    <property type="entry name" value="Sallimus, isoform P"/>
    <property type="match status" value="1"/>
</dbReference>
<feature type="region of interest" description="Disordered" evidence="13">
    <location>
        <begin position="48"/>
        <end position="72"/>
    </location>
</feature>
<feature type="compositionally biased region" description="Basic and acidic residues" evidence="13">
    <location>
        <begin position="1546"/>
        <end position="1568"/>
    </location>
</feature>
<feature type="compositionally biased region" description="Basic and acidic residues" evidence="13">
    <location>
        <begin position="1768"/>
        <end position="1789"/>
    </location>
</feature>
<dbReference type="SUPFAM" id="SSF49265">
    <property type="entry name" value="Fibronectin type III"/>
    <property type="match status" value="3"/>
</dbReference>
<dbReference type="GO" id="GO:0005198">
    <property type="term" value="F:structural molecule activity"/>
    <property type="evidence" value="ECO:0007669"/>
    <property type="project" value="UniProtKB-ARBA"/>
</dbReference>
<feature type="compositionally biased region" description="Basic and acidic residues" evidence="13">
    <location>
        <begin position="1667"/>
        <end position="1676"/>
    </location>
</feature>
<dbReference type="FunFam" id="2.60.40.10:FF:001238">
    <property type="entry name" value="Sallimus, isoform P"/>
    <property type="match status" value="1"/>
</dbReference>
<dbReference type="InterPro" id="IPR036179">
    <property type="entry name" value="Ig-like_dom_sf"/>
</dbReference>
<feature type="compositionally biased region" description="Basic and acidic residues" evidence="13">
    <location>
        <begin position="1973"/>
        <end position="1993"/>
    </location>
</feature>
<feature type="region of interest" description="Disordered" evidence="13">
    <location>
        <begin position="469"/>
        <end position="489"/>
    </location>
</feature>
<dbReference type="Pfam" id="PF00041">
    <property type="entry name" value="fn3"/>
    <property type="match status" value="5"/>
</dbReference>
<feature type="domain" description="Ig-like" evidence="15">
    <location>
        <begin position="3194"/>
        <end position="3288"/>
    </location>
</feature>
<name>B4HW42_DROSE</name>
<feature type="compositionally biased region" description="Basic residues" evidence="13">
    <location>
        <begin position="1134"/>
        <end position="1143"/>
    </location>
</feature>
<dbReference type="OMA" id="TIQKPIP"/>
<dbReference type="InterPro" id="IPR013783">
    <property type="entry name" value="Ig-like_fold"/>
</dbReference>
<dbReference type="HOGENOM" id="CLU_223291_0_0_1"/>
<evidence type="ECO:0000256" key="3">
    <source>
        <dbReference type="ARBA" id="ARBA00006692"/>
    </source>
</evidence>
<evidence type="ECO:0000256" key="4">
    <source>
        <dbReference type="ARBA" id="ARBA00022443"/>
    </source>
</evidence>
<keyword evidence="9" id="KW-0539">Nucleus</keyword>
<proteinExistence type="inferred from homology"/>
<evidence type="ECO:0000256" key="5">
    <source>
        <dbReference type="ARBA" id="ARBA00022490"/>
    </source>
</evidence>
<feature type="compositionally biased region" description="Acidic residues" evidence="13">
    <location>
        <begin position="2002"/>
        <end position="2011"/>
    </location>
</feature>
<evidence type="ECO:0000256" key="7">
    <source>
        <dbReference type="ARBA" id="ARBA00023157"/>
    </source>
</evidence>
<feature type="region of interest" description="Disordered" evidence="13">
    <location>
        <begin position="325"/>
        <end position="369"/>
    </location>
</feature>
<feature type="region of interest" description="Disordered" evidence="13">
    <location>
        <begin position="281"/>
        <end position="308"/>
    </location>
</feature>
<feature type="compositionally biased region" description="Acidic residues" evidence="13">
    <location>
        <begin position="2271"/>
        <end position="2283"/>
    </location>
</feature>
<dbReference type="FunFam" id="2.60.40.10:FF:001222">
    <property type="entry name" value="Sallimus, isoform P"/>
    <property type="match status" value="1"/>
</dbReference>
<feature type="region of interest" description="Disordered" evidence="13">
    <location>
        <begin position="1889"/>
        <end position="1909"/>
    </location>
</feature>
<feature type="compositionally biased region" description="Basic and acidic residues" evidence="13">
    <location>
        <begin position="1648"/>
        <end position="1659"/>
    </location>
</feature>
<feature type="domain" description="Ig-like" evidence="15">
    <location>
        <begin position="3791"/>
        <end position="3877"/>
    </location>
</feature>
<feature type="region of interest" description="Disordered" evidence="13">
    <location>
        <begin position="993"/>
        <end position="1027"/>
    </location>
</feature>
<dbReference type="GO" id="GO:0030018">
    <property type="term" value="C:Z disc"/>
    <property type="evidence" value="ECO:0007669"/>
    <property type="project" value="UniProtKB-ARBA"/>
</dbReference>
<dbReference type="InterPro" id="IPR007110">
    <property type="entry name" value="Ig-like_dom"/>
</dbReference>
<feature type="domain" description="SH3" evidence="14">
    <location>
        <begin position="2947"/>
        <end position="3039"/>
    </location>
</feature>
<feature type="domain" description="Ig-like" evidence="15">
    <location>
        <begin position="3070"/>
        <end position="3159"/>
    </location>
</feature>
<feature type="domain" description="Fibronectin type-III" evidence="16">
    <location>
        <begin position="4376"/>
        <end position="4472"/>
    </location>
</feature>
<dbReference type="SUPFAM" id="SSF48726">
    <property type="entry name" value="Immunoglobulin"/>
    <property type="match status" value="10"/>
</dbReference>
<feature type="compositionally biased region" description="Basic and acidic residues" evidence="13">
    <location>
        <begin position="1603"/>
        <end position="1625"/>
    </location>
</feature>
<feature type="compositionally biased region" description="Basic residues" evidence="13">
    <location>
        <begin position="1364"/>
        <end position="1373"/>
    </location>
</feature>
<feature type="region of interest" description="Disordered" evidence="13">
    <location>
        <begin position="382"/>
        <end position="405"/>
    </location>
</feature>
<dbReference type="GO" id="GO:0009653">
    <property type="term" value="P:anatomical structure morphogenesis"/>
    <property type="evidence" value="ECO:0007669"/>
    <property type="project" value="UniProtKB-ARBA"/>
</dbReference>
<dbReference type="InterPro" id="IPR001452">
    <property type="entry name" value="SH3_domain"/>
</dbReference>
<keyword evidence="18" id="KW-1185">Reference proteome</keyword>
<feature type="domain" description="Fibronectin type-III" evidence="16">
    <location>
        <begin position="4174"/>
        <end position="4269"/>
    </location>
</feature>
<dbReference type="InterPro" id="IPR036116">
    <property type="entry name" value="FN3_sf"/>
</dbReference>
<evidence type="ECO:0000256" key="6">
    <source>
        <dbReference type="ARBA" id="ARBA00022737"/>
    </source>
</evidence>
<dbReference type="PhylomeDB" id="B4HW42"/>
<feature type="compositionally biased region" description="Basic and acidic residues" evidence="13">
    <location>
        <begin position="1121"/>
        <end position="1133"/>
    </location>
</feature>
<organism evidence="18">
    <name type="scientific">Drosophila sechellia</name>
    <name type="common">Fruit fly</name>
    <dbReference type="NCBI Taxonomy" id="7238"/>
    <lineage>
        <taxon>Eukaryota</taxon>
        <taxon>Metazoa</taxon>
        <taxon>Ecdysozoa</taxon>
        <taxon>Arthropoda</taxon>
        <taxon>Hexapoda</taxon>
        <taxon>Insecta</taxon>
        <taxon>Pterygota</taxon>
        <taxon>Neoptera</taxon>
        <taxon>Endopterygota</taxon>
        <taxon>Diptera</taxon>
        <taxon>Brachycera</taxon>
        <taxon>Muscomorpha</taxon>
        <taxon>Ephydroidea</taxon>
        <taxon>Drosophilidae</taxon>
        <taxon>Drosophila</taxon>
        <taxon>Sophophora</taxon>
    </lineage>
</organism>
<dbReference type="FunFam" id="2.60.40.10:FF:001764">
    <property type="entry name" value="Sallimus, isoform Q"/>
    <property type="match status" value="1"/>
</dbReference>
<dbReference type="FunFam" id="2.60.40.10:FF:001335">
    <property type="entry name" value="Sallimus, isoform Q"/>
    <property type="match status" value="1"/>
</dbReference>
<feature type="region of interest" description="Disordered" evidence="13">
    <location>
        <begin position="934"/>
        <end position="957"/>
    </location>
</feature>
<feature type="compositionally biased region" description="Basic and acidic residues" evidence="13">
    <location>
        <begin position="470"/>
        <end position="483"/>
    </location>
</feature>
<dbReference type="PRINTS" id="PR00014">
    <property type="entry name" value="FNTYPEIII"/>
</dbReference>
<dbReference type="PROSITE" id="PS50002">
    <property type="entry name" value="SH3"/>
    <property type="match status" value="1"/>
</dbReference>
<feature type="region of interest" description="Disordered" evidence="13">
    <location>
        <begin position="1954"/>
        <end position="2015"/>
    </location>
</feature>
<dbReference type="Pfam" id="PF07679">
    <property type="entry name" value="I-set"/>
    <property type="match status" value="10"/>
</dbReference>
<dbReference type="PANTHER" id="PTHR13817:SF151">
    <property type="entry name" value="TITIN"/>
    <property type="match status" value="1"/>
</dbReference>
<dbReference type="InterPro" id="IPR003961">
    <property type="entry name" value="FN3_dom"/>
</dbReference>
<dbReference type="PANTHER" id="PTHR13817">
    <property type="entry name" value="TITIN"/>
    <property type="match status" value="1"/>
</dbReference>